<dbReference type="Pfam" id="PF00717">
    <property type="entry name" value="Peptidase_S24"/>
    <property type="match status" value="1"/>
</dbReference>
<evidence type="ECO:0000256" key="1">
    <source>
        <dbReference type="ARBA" id="ARBA00023015"/>
    </source>
</evidence>
<dbReference type="SUPFAM" id="SSF51306">
    <property type="entry name" value="LexA/Signal peptidase"/>
    <property type="match status" value="1"/>
</dbReference>
<evidence type="ECO:0000313" key="5">
    <source>
        <dbReference type="EMBL" id="OWK31918.1"/>
    </source>
</evidence>
<proteinExistence type="predicted"/>
<dbReference type="InterPro" id="IPR015927">
    <property type="entry name" value="Peptidase_S24_S26A/B/C"/>
</dbReference>
<evidence type="ECO:0000313" key="6">
    <source>
        <dbReference type="Proteomes" id="UP000197783"/>
    </source>
</evidence>
<evidence type="ECO:0000259" key="4">
    <source>
        <dbReference type="Pfam" id="PF00717"/>
    </source>
</evidence>
<evidence type="ECO:0000256" key="2">
    <source>
        <dbReference type="ARBA" id="ARBA00023125"/>
    </source>
</evidence>
<reference evidence="5 6" key="1">
    <citation type="submission" date="2017-03" db="EMBL/GenBank/DDBJ databases">
        <title>Genome sequence of Sphingomonas mucosissima DSM 17494.</title>
        <authorList>
            <person name="Poehlein A."/>
            <person name="Wuebbeler J.H."/>
            <person name="Steinbuechel A."/>
            <person name="Daniel R."/>
        </authorList>
    </citation>
    <scope>NUCLEOTIDE SEQUENCE [LARGE SCALE GENOMIC DNA]</scope>
    <source>
        <strain evidence="5 6">DSM 17494</strain>
    </source>
</reference>
<accession>A0A245ZQ96</accession>
<keyword evidence="2" id="KW-0238">DNA-binding</keyword>
<feature type="domain" description="Peptidase S24/S26A/S26B/S26C" evidence="4">
    <location>
        <begin position="82"/>
        <end position="197"/>
    </location>
</feature>
<evidence type="ECO:0000256" key="3">
    <source>
        <dbReference type="ARBA" id="ARBA00023163"/>
    </source>
</evidence>
<dbReference type="PANTHER" id="PTHR40661">
    <property type="match status" value="1"/>
</dbReference>
<dbReference type="AlphaFoldDB" id="A0A245ZQ96"/>
<dbReference type="Gene3D" id="2.10.109.10">
    <property type="entry name" value="Umud Fragment, subunit A"/>
    <property type="match status" value="1"/>
</dbReference>
<keyword evidence="6" id="KW-1185">Reference proteome</keyword>
<comment type="caution">
    <text evidence="5">The sequence shown here is derived from an EMBL/GenBank/DDBJ whole genome shotgun (WGS) entry which is preliminary data.</text>
</comment>
<dbReference type="PANTHER" id="PTHR40661:SF3">
    <property type="entry name" value="FELS-1 PROPHAGE TRANSCRIPTIONAL REGULATOR"/>
    <property type="match status" value="1"/>
</dbReference>
<dbReference type="InterPro" id="IPR036286">
    <property type="entry name" value="LexA/Signal_pep-like_sf"/>
</dbReference>
<dbReference type="RefSeq" id="WP_088331137.1">
    <property type="nucleotide sequence ID" value="NZ_NBBJ01000001.1"/>
</dbReference>
<organism evidence="5 6">
    <name type="scientific">Sphingomonas mucosissima</name>
    <dbReference type="NCBI Taxonomy" id="370959"/>
    <lineage>
        <taxon>Bacteria</taxon>
        <taxon>Pseudomonadati</taxon>
        <taxon>Pseudomonadota</taxon>
        <taxon>Alphaproteobacteria</taxon>
        <taxon>Sphingomonadales</taxon>
        <taxon>Sphingomonadaceae</taxon>
        <taxon>Sphingomonas</taxon>
    </lineage>
</organism>
<dbReference type="OrthoDB" id="528805at2"/>
<gene>
    <name evidence="5" type="ORF">SPMU_02380</name>
</gene>
<dbReference type="CDD" id="cd06529">
    <property type="entry name" value="S24_LexA-like"/>
    <property type="match status" value="1"/>
</dbReference>
<dbReference type="EMBL" id="NBBJ01000001">
    <property type="protein sequence ID" value="OWK31918.1"/>
    <property type="molecule type" value="Genomic_DNA"/>
</dbReference>
<dbReference type="Proteomes" id="UP000197783">
    <property type="component" value="Unassembled WGS sequence"/>
</dbReference>
<keyword evidence="3" id="KW-0804">Transcription</keyword>
<dbReference type="GO" id="GO:0003677">
    <property type="term" value="F:DNA binding"/>
    <property type="evidence" value="ECO:0007669"/>
    <property type="project" value="UniProtKB-KW"/>
</dbReference>
<dbReference type="InterPro" id="IPR039418">
    <property type="entry name" value="LexA-like"/>
</dbReference>
<keyword evidence="1" id="KW-0805">Transcription regulation</keyword>
<protein>
    <submittedName>
        <fullName evidence="5">Putative HTH-type transcriptional regulator</fullName>
    </submittedName>
</protein>
<name>A0A245ZQ96_9SPHN</name>
<sequence>MAETVGETLERLAAAQGVSLSELSRVIGRNLAYLQQFVRRGTPRRLAERDRQVLARFLGVDEEMLGGEPRDATIAVPYLSVAASAGRGATVGEERAIRQEEFAARMLRDCGVSPAHASVIDVAGDSMQPTILAGDRLLVDRADTRLASTGIFVVRRADELLVKRIRREGTALLLVSDNADYAPIRCTAGEAAVIGRVKLLLRQP</sequence>